<dbReference type="Proteomes" id="UP000235114">
    <property type="component" value="Unassembled WGS sequence"/>
</dbReference>
<dbReference type="OrthoDB" id="2938417at2"/>
<evidence type="ECO:0000313" key="1">
    <source>
        <dbReference type="EMBL" id="PLR82011.1"/>
    </source>
</evidence>
<evidence type="ECO:0000313" key="2">
    <source>
        <dbReference type="EMBL" id="PLR99397.1"/>
    </source>
</evidence>
<name>A0A2N5GKH5_9BACI</name>
<gene>
    <name evidence="1" type="ORF">CU635_12600</name>
    <name evidence="2" type="ORF">CVD25_05895</name>
</gene>
<dbReference type="AlphaFoldDB" id="A0A2N5GKH5"/>
<dbReference type="RefSeq" id="WP_101577727.1">
    <property type="nucleotide sequence ID" value="NZ_PGVA01000028.1"/>
</dbReference>
<proteinExistence type="predicted"/>
<keyword evidence="4" id="KW-1185">Reference proteome</keyword>
<dbReference type="EMBL" id="PGVA01000028">
    <property type="protein sequence ID" value="PLR82011.1"/>
    <property type="molecule type" value="Genomic_DNA"/>
</dbReference>
<accession>A0A2N5GKH5</accession>
<evidence type="ECO:0000313" key="3">
    <source>
        <dbReference type="Proteomes" id="UP000234951"/>
    </source>
</evidence>
<comment type="caution">
    <text evidence="1">The sequence shown here is derived from an EMBL/GenBank/DDBJ whole genome shotgun (WGS) entry which is preliminary data.</text>
</comment>
<reference evidence="1 3" key="1">
    <citation type="submission" date="2017-11" db="EMBL/GenBank/DDBJ databases">
        <title>Comparitive Functional Genomics of Dry Heat Resistant strains isolated from the Viking Spacecraft.</title>
        <authorList>
            <person name="Seuylemezian A."/>
            <person name="Cooper K."/>
            <person name="Vaishampayan P."/>
        </authorList>
    </citation>
    <scope>NUCLEOTIDE SEQUENCE [LARGE SCALE GENOMIC DNA]</scope>
    <source>
        <strain evidence="1 3">M4.6</strain>
    </source>
</reference>
<dbReference type="Proteomes" id="UP000234951">
    <property type="component" value="Unassembled WGS sequence"/>
</dbReference>
<reference evidence="2 4" key="2">
    <citation type="submission" date="2017-12" db="EMBL/GenBank/DDBJ databases">
        <title>Comparative Functional Genomics of Dry Heat Resistant strains isolated from the Viking Spacecraft.</title>
        <authorList>
            <person name="Seuylemezian A."/>
            <person name="Cooper K."/>
            <person name="Vaishampayan P."/>
        </authorList>
    </citation>
    <scope>NUCLEOTIDE SEQUENCE [LARGE SCALE GENOMIC DNA]</scope>
    <source>
        <strain evidence="2 4">ATCC 29669</strain>
    </source>
</reference>
<organism evidence="1 3">
    <name type="scientific">Bacillus canaveralius</name>
    <dbReference type="NCBI Taxonomy" id="1403243"/>
    <lineage>
        <taxon>Bacteria</taxon>
        <taxon>Bacillati</taxon>
        <taxon>Bacillota</taxon>
        <taxon>Bacilli</taxon>
        <taxon>Bacillales</taxon>
        <taxon>Bacillaceae</taxon>
        <taxon>Bacillus</taxon>
    </lineage>
</organism>
<evidence type="ECO:0000313" key="4">
    <source>
        <dbReference type="Proteomes" id="UP000235114"/>
    </source>
</evidence>
<protein>
    <recommendedName>
        <fullName evidence="5">NAD(P)-dependent oxidoreductase</fullName>
    </recommendedName>
</protein>
<dbReference type="EMBL" id="PGVD01000015">
    <property type="protein sequence ID" value="PLR99397.1"/>
    <property type="molecule type" value="Genomic_DNA"/>
</dbReference>
<evidence type="ECO:0008006" key="5">
    <source>
        <dbReference type="Google" id="ProtNLM"/>
    </source>
</evidence>
<sequence>MDKAIIIGAFEFIGFNLTKHLLDEGIEVDGIHTDTENEGFFVNGKRLEIGRNANFKEIEFEDWMRSKDVSEHQTVTVISLYDYFINHRESLLFSDHGLCDKLQKILSYHARTVLLLPAQYYFQKGFTDFEKTAGSDLSTLLKEEDPALLKIYLPTVYGPWQSPASLFQQCFLKELDPAYSIPENDHREWTDDAIYVDAVVETIGILINQTIAGSFLLANEETGHWHKCAELLGIDNAIDRNIQTKKLHDKNDIEVQKVKMSITAREGIKKQKEHLENSLLFEND</sequence>